<dbReference type="Gene3D" id="3.40.630.30">
    <property type="match status" value="1"/>
</dbReference>
<evidence type="ECO:0000256" key="1">
    <source>
        <dbReference type="ARBA" id="ARBA00022679"/>
    </source>
</evidence>
<name>A0A4Q7N427_9BACT</name>
<gene>
    <name evidence="3" type="ORF">EV199_1611</name>
</gene>
<keyword evidence="4" id="KW-1185">Reference proteome</keyword>
<dbReference type="InterPro" id="IPR016181">
    <property type="entry name" value="Acyl_CoA_acyltransferase"/>
</dbReference>
<keyword evidence="1 3" id="KW-0808">Transferase</keyword>
<dbReference type="OrthoDB" id="9799681at2"/>
<evidence type="ECO:0000259" key="2">
    <source>
        <dbReference type="PROSITE" id="PS51186"/>
    </source>
</evidence>
<dbReference type="GO" id="GO:0008080">
    <property type="term" value="F:N-acetyltransferase activity"/>
    <property type="evidence" value="ECO:0007669"/>
    <property type="project" value="InterPro"/>
</dbReference>
<dbReference type="PROSITE" id="PS51186">
    <property type="entry name" value="GNAT"/>
    <property type="match status" value="1"/>
</dbReference>
<dbReference type="PANTHER" id="PTHR13947:SF37">
    <property type="entry name" value="LD18367P"/>
    <property type="match status" value="1"/>
</dbReference>
<dbReference type="Pfam" id="PF00583">
    <property type="entry name" value="Acetyltransf_1"/>
    <property type="match status" value="1"/>
</dbReference>
<reference evidence="3 4" key="1">
    <citation type="submission" date="2019-02" db="EMBL/GenBank/DDBJ databases">
        <title>Genomic Encyclopedia of Type Strains, Phase IV (KMG-IV): sequencing the most valuable type-strain genomes for metagenomic binning, comparative biology and taxonomic classification.</title>
        <authorList>
            <person name="Goeker M."/>
        </authorList>
    </citation>
    <scope>NUCLEOTIDE SEQUENCE [LARGE SCALE GENOMIC DNA]</scope>
    <source>
        <strain evidence="3 4">DSM 18116</strain>
    </source>
</reference>
<organism evidence="3 4">
    <name type="scientific">Pseudobacter ginsenosidimutans</name>
    <dbReference type="NCBI Taxonomy" id="661488"/>
    <lineage>
        <taxon>Bacteria</taxon>
        <taxon>Pseudomonadati</taxon>
        <taxon>Bacteroidota</taxon>
        <taxon>Chitinophagia</taxon>
        <taxon>Chitinophagales</taxon>
        <taxon>Chitinophagaceae</taxon>
        <taxon>Pseudobacter</taxon>
    </lineage>
</organism>
<dbReference type="RefSeq" id="WP_130540081.1">
    <property type="nucleotide sequence ID" value="NZ_CP042431.1"/>
</dbReference>
<accession>A0A4Q7N427</accession>
<dbReference type="InterPro" id="IPR000182">
    <property type="entry name" value="GNAT_dom"/>
</dbReference>
<sequence>MQTKFTIEQIHNQHGKQAVDLILPIQQIEFNVPVTLEAQPDLLNIDEFYYRDGGAFWGAFHHGELVGTIALLNIGHNSGAIRKMFVKKEYRGKENGIAQSLLDTLFAYCADKRIHHIYLGTVDALKAAQRFYEKNGFTRVEVNLLPSYFPRMAVDHIFYQFSCSEK</sequence>
<dbReference type="InterPro" id="IPR050769">
    <property type="entry name" value="NAT_camello-type"/>
</dbReference>
<dbReference type="AlphaFoldDB" id="A0A4Q7N427"/>
<dbReference type="EMBL" id="SGXA01000001">
    <property type="protein sequence ID" value="RZS75738.1"/>
    <property type="molecule type" value="Genomic_DNA"/>
</dbReference>
<dbReference type="PANTHER" id="PTHR13947">
    <property type="entry name" value="GNAT FAMILY N-ACETYLTRANSFERASE"/>
    <property type="match status" value="1"/>
</dbReference>
<feature type="domain" description="N-acetyltransferase" evidence="2">
    <location>
        <begin position="17"/>
        <end position="164"/>
    </location>
</feature>
<protein>
    <submittedName>
        <fullName evidence="3">Acetyltransferase (GNAT) family protein</fullName>
    </submittedName>
</protein>
<dbReference type="SUPFAM" id="SSF55729">
    <property type="entry name" value="Acyl-CoA N-acyltransferases (Nat)"/>
    <property type="match status" value="1"/>
</dbReference>
<evidence type="ECO:0000313" key="4">
    <source>
        <dbReference type="Proteomes" id="UP000293874"/>
    </source>
</evidence>
<evidence type="ECO:0000313" key="3">
    <source>
        <dbReference type="EMBL" id="RZS75738.1"/>
    </source>
</evidence>
<dbReference type="CDD" id="cd04301">
    <property type="entry name" value="NAT_SF"/>
    <property type="match status" value="1"/>
</dbReference>
<dbReference type="Proteomes" id="UP000293874">
    <property type="component" value="Unassembled WGS sequence"/>
</dbReference>
<comment type="caution">
    <text evidence="3">The sequence shown here is derived from an EMBL/GenBank/DDBJ whole genome shotgun (WGS) entry which is preliminary data.</text>
</comment>
<proteinExistence type="predicted"/>